<proteinExistence type="predicted"/>
<gene>
    <name evidence="2" type="ORF">ABS311_07810</name>
</gene>
<accession>A0ABV1RG94</accession>
<reference evidence="2 3" key="1">
    <citation type="submission" date="2024-06" db="EMBL/GenBank/DDBJ databases">
        <authorList>
            <person name="Chen R.Y."/>
        </authorList>
    </citation>
    <scope>NUCLEOTIDE SEQUENCE [LARGE SCALE GENOMIC DNA]</scope>
    <source>
        <strain evidence="2 3">D2</strain>
    </source>
</reference>
<comment type="caution">
    <text evidence="2">The sequence shown here is derived from an EMBL/GenBank/DDBJ whole genome shotgun (WGS) entry which is preliminary data.</text>
</comment>
<name>A0ABV1RG94_9ALTE</name>
<evidence type="ECO:0000256" key="1">
    <source>
        <dbReference type="SAM" id="SignalP"/>
    </source>
</evidence>
<dbReference type="EMBL" id="JBELOE010000150">
    <property type="protein sequence ID" value="MER2491787.1"/>
    <property type="molecule type" value="Genomic_DNA"/>
</dbReference>
<feature type="signal peptide" evidence="1">
    <location>
        <begin position="1"/>
        <end position="20"/>
    </location>
</feature>
<evidence type="ECO:0000313" key="3">
    <source>
        <dbReference type="Proteomes" id="UP001467690"/>
    </source>
</evidence>
<evidence type="ECO:0000313" key="2">
    <source>
        <dbReference type="EMBL" id="MER2491787.1"/>
    </source>
</evidence>
<keyword evidence="1" id="KW-0732">Signal</keyword>
<organism evidence="2 3">
    <name type="scientific">Catenovulum sediminis</name>
    <dbReference type="NCBI Taxonomy" id="1740262"/>
    <lineage>
        <taxon>Bacteria</taxon>
        <taxon>Pseudomonadati</taxon>
        <taxon>Pseudomonadota</taxon>
        <taxon>Gammaproteobacteria</taxon>
        <taxon>Alteromonadales</taxon>
        <taxon>Alteromonadaceae</taxon>
        <taxon>Catenovulum</taxon>
    </lineage>
</organism>
<sequence length="200" mass="21944">MKKLVLLTLTALAFSFNSYAGLLISSAQSEYTVGETLSIDLFYQTNGGSAAADVIDIWFDTNVWFTYSNDIASFTDFALPSAYDDADPFAFVFDYAANEAEYFLSTFGTAGPFDTSDLFSLGSLNFQTNQAGLFNFDVIDFALSDFNGYFDDTAQSSYSVNVVAAEVPEPATWGLFVLTAFVLFTRKFSSTNAQMPKTQL</sequence>
<feature type="chain" id="PRO_5047143436" evidence="1">
    <location>
        <begin position="21"/>
        <end position="200"/>
    </location>
</feature>
<dbReference type="RefSeq" id="WP_350401375.1">
    <property type="nucleotide sequence ID" value="NZ_JBELOE010000150.1"/>
</dbReference>
<protein>
    <submittedName>
        <fullName evidence="2">PEP-CTERM sorting domain-containing protein</fullName>
    </submittedName>
</protein>
<keyword evidence="3" id="KW-1185">Reference proteome</keyword>
<dbReference type="NCBIfam" id="TIGR02595">
    <property type="entry name" value="PEP_CTERM"/>
    <property type="match status" value="1"/>
</dbReference>
<dbReference type="Proteomes" id="UP001467690">
    <property type="component" value="Unassembled WGS sequence"/>
</dbReference>
<dbReference type="InterPro" id="IPR013424">
    <property type="entry name" value="Ice-binding_C"/>
</dbReference>